<dbReference type="NCBIfam" id="TIGR03761">
    <property type="entry name" value="ICE_PFL4669"/>
    <property type="match status" value="1"/>
</dbReference>
<feature type="coiled-coil region" evidence="1">
    <location>
        <begin position="68"/>
        <end position="95"/>
    </location>
</feature>
<comment type="caution">
    <text evidence="2">The sequence shown here is derived from an EMBL/GenBank/DDBJ whole genome shotgun (WGS) entry which is preliminary data.</text>
</comment>
<proteinExistence type="predicted"/>
<dbReference type="InterPro" id="IPR014996">
    <property type="entry name" value="AcaB"/>
</dbReference>
<accession>A0A318MY82</accession>
<sequence length="252" mass="28685">MTDNKVGVLQSQVALQVHTSQSVRLWHGRKPDYEKNLPGIFGLQNFLFITNLINKGSKRGDPYSDWYMLRVEEKLEQTKTVLNELNNQIDAIISTLPKALIFTETISAEPAQFSFSARSHMGYQAVYILAQYDEIARKIVQAVQFGLIDLITRNHLFEKGDHVLRSLFTLVQRYRYSGITRIDLIQNNAAAIAAIAKFGEVPPDIISGQWRSRFSPPLRDNDELISHGELDNEDDDEFIINVSSKDEVQETS</sequence>
<gene>
    <name evidence="2" type="ORF">DKK76_05220</name>
</gene>
<evidence type="ECO:0000256" key="1">
    <source>
        <dbReference type="SAM" id="Coils"/>
    </source>
</evidence>
<reference evidence="2 3" key="1">
    <citation type="submission" date="2018-05" db="EMBL/GenBank/DDBJ databases">
        <title>Reference genomes for bee gut microbiota database.</title>
        <authorList>
            <person name="Ellegaard K.M."/>
        </authorList>
    </citation>
    <scope>NUCLEOTIDE SEQUENCE [LARGE SCALE GENOMIC DNA]</scope>
    <source>
        <strain evidence="2 3">ESL0167</strain>
    </source>
</reference>
<dbReference type="Proteomes" id="UP000247838">
    <property type="component" value="Unassembled WGS sequence"/>
</dbReference>
<dbReference type="EMBL" id="QGLM01000012">
    <property type="protein sequence ID" value="PXY95517.1"/>
    <property type="molecule type" value="Genomic_DNA"/>
</dbReference>
<dbReference type="Pfam" id="PF08900">
    <property type="entry name" value="AcaB"/>
    <property type="match status" value="1"/>
</dbReference>
<keyword evidence="1" id="KW-0175">Coiled coil</keyword>
<name>A0A318MY82_FRIPE</name>
<evidence type="ECO:0000313" key="2">
    <source>
        <dbReference type="EMBL" id="PXY95517.1"/>
    </source>
</evidence>
<dbReference type="AlphaFoldDB" id="A0A318MY82"/>
<dbReference type="RefSeq" id="WP_110443430.1">
    <property type="nucleotide sequence ID" value="NZ_QGLM01000012.1"/>
</dbReference>
<organism evidence="2 3">
    <name type="scientific">Frischella perrara</name>
    <dbReference type="NCBI Taxonomy" id="1267021"/>
    <lineage>
        <taxon>Bacteria</taxon>
        <taxon>Pseudomonadati</taxon>
        <taxon>Pseudomonadota</taxon>
        <taxon>Gammaproteobacteria</taxon>
        <taxon>Orbales</taxon>
        <taxon>Orbaceae</taxon>
        <taxon>Frischella</taxon>
    </lineage>
</organism>
<evidence type="ECO:0000313" key="3">
    <source>
        <dbReference type="Proteomes" id="UP000247838"/>
    </source>
</evidence>
<protein>
    <submittedName>
        <fullName evidence="2">TIGR03761 family integrating conjugative element protein</fullName>
    </submittedName>
</protein>